<dbReference type="InterPro" id="IPR001387">
    <property type="entry name" value="Cro/C1-type_HTH"/>
</dbReference>
<evidence type="ECO:0000313" key="3">
    <source>
        <dbReference type="Proteomes" id="UP001078573"/>
    </source>
</evidence>
<dbReference type="Gene3D" id="1.10.260.40">
    <property type="entry name" value="lambda repressor-like DNA-binding domains"/>
    <property type="match status" value="1"/>
</dbReference>
<name>A0A9Q4HHA3_BACSC</name>
<feature type="domain" description="HTH cro/C1-type" evidence="1">
    <location>
        <begin position="13"/>
        <end position="57"/>
    </location>
</feature>
<comment type="caution">
    <text evidence="2">The sequence shown here is derived from an EMBL/GenBank/DDBJ whole genome shotgun (WGS) entry which is preliminary data.</text>
</comment>
<evidence type="ECO:0000313" key="2">
    <source>
        <dbReference type="EMBL" id="MCY8458461.1"/>
    </source>
</evidence>
<dbReference type="GO" id="GO:0003677">
    <property type="term" value="F:DNA binding"/>
    <property type="evidence" value="ECO:0007669"/>
    <property type="project" value="InterPro"/>
</dbReference>
<dbReference type="SUPFAM" id="SSF47413">
    <property type="entry name" value="lambda repressor-like DNA-binding domains"/>
    <property type="match status" value="1"/>
</dbReference>
<dbReference type="CDD" id="cd00093">
    <property type="entry name" value="HTH_XRE"/>
    <property type="match status" value="1"/>
</dbReference>
<accession>A0A9Q4HHA3</accession>
<organism evidence="2 3">
    <name type="scientific">Bacillus spizizenii</name>
    <name type="common">Bacillus subtilis subsp. spizizenii</name>
    <dbReference type="NCBI Taxonomy" id="96241"/>
    <lineage>
        <taxon>Bacteria</taxon>
        <taxon>Bacillati</taxon>
        <taxon>Bacillota</taxon>
        <taxon>Bacilli</taxon>
        <taxon>Bacillales</taxon>
        <taxon>Bacillaceae</taxon>
        <taxon>Bacillus</taxon>
    </lineage>
</organism>
<protein>
    <submittedName>
        <fullName evidence="2">Helix-turn-helix transcriptional regulator</fullName>
    </submittedName>
</protein>
<reference evidence="2" key="1">
    <citation type="submission" date="2022-02" db="EMBL/GenBank/DDBJ databases">
        <title>Crop Bioprotection Bacillus Genome Sequencing.</title>
        <authorList>
            <person name="Dunlap C."/>
        </authorList>
    </citation>
    <scope>NUCLEOTIDE SEQUENCE</scope>
    <source>
        <strain evidence="2">WR1O2A-53</strain>
    </source>
</reference>
<gene>
    <name evidence="2" type="ORF">MOC89_16485</name>
</gene>
<dbReference type="Proteomes" id="UP001078573">
    <property type="component" value="Unassembled WGS sequence"/>
</dbReference>
<dbReference type="InterPro" id="IPR010982">
    <property type="entry name" value="Lambda_DNA-bd_dom_sf"/>
</dbReference>
<dbReference type="PROSITE" id="PS50943">
    <property type="entry name" value="HTH_CROC1"/>
    <property type="match status" value="1"/>
</dbReference>
<sequence length="73" mass="8422">MREWLISQRGNQSQKSVAQKINISRGAYANIELGKRNPSVQLAKKIAQELNFDWTIFFEEDVVETKQKTKNPA</sequence>
<dbReference type="SMART" id="SM00530">
    <property type="entry name" value="HTH_XRE"/>
    <property type="match status" value="1"/>
</dbReference>
<evidence type="ECO:0000259" key="1">
    <source>
        <dbReference type="PROSITE" id="PS50943"/>
    </source>
</evidence>
<proteinExistence type="predicted"/>
<dbReference type="EMBL" id="JALAPQ010000021">
    <property type="protein sequence ID" value="MCY8458461.1"/>
    <property type="molecule type" value="Genomic_DNA"/>
</dbReference>
<dbReference type="Pfam" id="PF01381">
    <property type="entry name" value="HTH_3"/>
    <property type="match status" value="1"/>
</dbReference>
<dbReference type="AlphaFoldDB" id="A0A9Q4HHA3"/>